<gene>
    <name evidence="3" type="ORF">CNR29_06125</name>
</gene>
<dbReference type="AlphaFoldDB" id="A0A2A3TXX5"/>
<dbReference type="EMBL" id="NVYO01000001">
    <property type="protein sequence ID" value="PBQ23611.1"/>
    <property type="molecule type" value="Genomic_DNA"/>
</dbReference>
<dbReference type="GO" id="GO:0003700">
    <property type="term" value="F:DNA-binding transcription factor activity"/>
    <property type="evidence" value="ECO:0007669"/>
    <property type="project" value="InterPro"/>
</dbReference>
<evidence type="ECO:0000313" key="3">
    <source>
        <dbReference type="EMBL" id="PBQ23611.1"/>
    </source>
</evidence>
<reference evidence="3 4" key="1">
    <citation type="submission" date="2017-09" db="EMBL/GenBank/DDBJ databases">
        <title>Genome sequence of Lactobacillus brevis D7.</title>
        <authorList>
            <person name="Kwon M.-S."/>
            <person name="Lim S.K."/>
            <person name="Choi H.-J."/>
        </authorList>
    </citation>
    <scope>NUCLEOTIDE SEQUENCE [LARGE SCALE GENOMIC DNA]</scope>
    <source>
        <strain evidence="3 4">D7</strain>
    </source>
</reference>
<proteinExistence type="predicted"/>
<sequence>MKIETVAQRYHISTSAIRYYEQQGLIGPINRISGIRDFNTTDLERMDFILCVKQCGMTIKQMKQFIATYEQGDSTLRERLAILQAQLSASEEQRTTLTRSINHLKQKIGDIRIRLAE</sequence>
<accession>A0A2A3TXX5</accession>
<feature type="domain" description="HTH merR-type" evidence="2">
    <location>
        <begin position="1"/>
        <end position="68"/>
    </location>
</feature>
<organism evidence="3 4">
    <name type="scientific">Levilactobacillus brevis</name>
    <name type="common">Lactobacillus brevis</name>
    <dbReference type="NCBI Taxonomy" id="1580"/>
    <lineage>
        <taxon>Bacteria</taxon>
        <taxon>Bacillati</taxon>
        <taxon>Bacillota</taxon>
        <taxon>Bacilli</taxon>
        <taxon>Lactobacillales</taxon>
        <taxon>Lactobacillaceae</taxon>
        <taxon>Levilactobacillus</taxon>
    </lineage>
</organism>
<dbReference type="InterPro" id="IPR000551">
    <property type="entry name" value="MerR-type_HTH_dom"/>
</dbReference>
<dbReference type="Proteomes" id="UP000217918">
    <property type="component" value="Unassembled WGS sequence"/>
</dbReference>
<evidence type="ECO:0000256" key="1">
    <source>
        <dbReference type="ARBA" id="ARBA00023125"/>
    </source>
</evidence>
<comment type="caution">
    <text evidence="3">The sequence shown here is derived from an EMBL/GenBank/DDBJ whole genome shotgun (WGS) entry which is preliminary data.</text>
</comment>
<keyword evidence="1" id="KW-0238">DNA-binding</keyword>
<dbReference type="SUPFAM" id="SSF46955">
    <property type="entry name" value="Putative DNA-binding domain"/>
    <property type="match status" value="1"/>
</dbReference>
<name>A0A2A3TXX5_LEVBR</name>
<dbReference type="InterPro" id="IPR009061">
    <property type="entry name" value="DNA-bd_dom_put_sf"/>
</dbReference>
<dbReference type="InterPro" id="IPR047057">
    <property type="entry name" value="MerR_fam"/>
</dbReference>
<dbReference type="PANTHER" id="PTHR30204">
    <property type="entry name" value="REDOX-CYCLING DRUG-SENSING TRANSCRIPTIONAL ACTIVATOR SOXR"/>
    <property type="match status" value="1"/>
</dbReference>
<dbReference type="PROSITE" id="PS50937">
    <property type="entry name" value="HTH_MERR_2"/>
    <property type="match status" value="1"/>
</dbReference>
<evidence type="ECO:0000259" key="2">
    <source>
        <dbReference type="PROSITE" id="PS50937"/>
    </source>
</evidence>
<dbReference type="Gene3D" id="1.10.1660.10">
    <property type="match status" value="1"/>
</dbReference>
<dbReference type="RefSeq" id="WP_096109951.1">
    <property type="nucleotide sequence ID" value="NZ_CP191260.1"/>
</dbReference>
<protein>
    <submittedName>
        <fullName evidence="3">MerR family transcriptional regulator</fullName>
    </submittedName>
</protein>
<dbReference type="PANTHER" id="PTHR30204:SF98">
    <property type="entry name" value="HTH-TYPE TRANSCRIPTIONAL REGULATOR ADHR"/>
    <property type="match status" value="1"/>
</dbReference>
<evidence type="ECO:0000313" key="4">
    <source>
        <dbReference type="Proteomes" id="UP000217918"/>
    </source>
</evidence>
<dbReference type="SMART" id="SM00422">
    <property type="entry name" value="HTH_MERR"/>
    <property type="match status" value="1"/>
</dbReference>
<dbReference type="GO" id="GO:0003677">
    <property type="term" value="F:DNA binding"/>
    <property type="evidence" value="ECO:0007669"/>
    <property type="project" value="UniProtKB-KW"/>
</dbReference>
<dbReference type="Pfam" id="PF13411">
    <property type="entry name" value="MerR_1"/>
    <property type="match status" value="1"/>
</dbReference>
<dbReference type="CDD" id="cd01109">
    <property type="entry name" value="HTH_YyaN"/>
    <property type="match status" value="1"/>
</dbReference>